<evidence type="ECO:0000256" key="4">
    <source>
        <dbReference type="ARBA" id="ARBA00022692"/>
    </source>
</evidence>
<gene>
    <name evidence="8" type="ORF">A7P85_01950</name>
</gene>
<feature type="transmembrane region" description="Helical" evidence="7">
    <location>
        <begin position="156"/>
        <end position="179"/>
    </location>
</feature>
<comment type="similarity">
    <text evidence="2">Belongs to the Rht family.</text>
</comment>
<evidence type="ECO:0000256" key="7">
    <source>
        <dbReference type="SAM" id="Phobius"/>
    </source>
</evidence>
<feature type="transmembrane region" description="Helical" evidence="7">
    <location>
        <begin position="123"/>
        <end position="144"/>
    </location>
</feature>
<dbReference type="Pfam" id="PF01810">
    <property type="entry name" value="LysE"/>
    <property type="match status" value="1"/>
</dbReference>
<feature type="transmembrane region" description="Helical" evidence="7">
    <location>
        <begin position="12"/>
        <end position="32"/>
    </location>
</feature>
<evidence type="ECO:0000256" key="5">
    <source>
        <dbReference type="ARBA" id="ARBA00022989"/>
    </source>
</evidence>
<evidence type="ECO:0000256" key="1">
    <source>
        <dbReference type="ARBA" id="ARBA00004651"/>
    </source>
</evidence>
<dbReference type="PIRSF" id="PIRSF006324">
    <property type="entry name" value="LeuE"/>
    <property type="match status" value="1"/>
</dbReference>
<accession>A0A1A9RHB1</accession>
<proteinExistence type="inferred from homology"/>
<protein>
    <submittedName>
        <fullName evidence="8">Leucine efflux protein LeuE</fullName>
    </submittedName>
</protein>
<evidence type="ECO:0000256" key="6">
    <source>
        <dbReference type="ARBA" id="ARBA00023136"/>
    </source>
</evidence>
<evidence type="ECO:0000313" key="9">
    <source>
        <dbReference type="Proteomes" id="UP000078003"/>
    </source>
</evidence>
<dbReference type="PANTHER" id="PTHR30086:SF15">
    <property type="entry name" value="LEUCINE EFFLUX PROTEIN"/>
    <property type="match status" value="1"/>
</dbReference>
<comment type="caution">
    <text evidence="8">The sequence shown here is derived from an EMBL/GenBank/DDBJ whole genome shotgun (WGS) entry which is preliminary data.</text>
</comment>
<organism evidence="8 9">
    <name type="scientific">Eikenella corrodens</name>
    <dbReference type="NCBI Taxonomy" id="539"/>
    <lineage>
        <taxon>Bacteria</taxon>
        <taxon>Pseudomonadati</taxon>
        <taxon>Pseudomonadota</taxon>
        <taxon>Betaproteobacteria</taxon>
        <taxon>Neisseriales</taxon>
        <taxon>Neisseriaceae</taxon>
        <taxon>Eikenella</taxon>
    </lineage>
</organism>
<dbReference type="GO" id="GO:0015190">
    <property type="term" value="F:L-leucine transmembrane transporter activity"/>
    <property type="evidence" value="ECO:0007669"/>
    <property type="project" value="TreeGrafter"/>
</dbReference>
<dbReference type="InterPro" id="IPR001123">
    <property type="entry name" value="LeuE-type"/>
</dbReference>
<reference evidence="9" key="1">
    <citation type="submission" date="2016-05" db="EMBL/GenBank/DDBJ databases">
        <title>Draft genome of Corynebacterium afermentans subsp. afermentans LCDC 88199T.</title>
        <authorList>
            <person name="Bernier A.-M."/>
            <person name="Bernard K."/>
        </authorList>
    </citation>
    <scope>NUCLEOTIDE SEQUENCE [LARGE SCALE GENOMIC DNA]</scope>
    <source>
        <strain evidence="9">NML01-0328</strain>
    </source>
</reference>
<dbReference type="RefSeq" id="WP_064104042.1">
    <property type="nucleotide sequence ID" value="NZ_LXSF01000001.1"/>
</dbReference>
<evidence type="ECO:0000256" key="3">
    <source>
        <dbReference type="ARBA" id="ARBA00022475"/>
    </source>
</evidence>
<dbReference type="Proteomes" id="UP000078003">
    <property type="component" value="Unassembled WGS sequence"/>
</dbReference>
<keyword evidence="4 7" id="KW-0812">Transmembrane</keyword>
<keyword evidence="3" id="KW-1003">Cell membrane</keyword>
<name>A0A1A9RHB1_EIKCO</name>
<comment type="subcellular location">
    <subcellularLocation>
        <location evidence="1">Cell membrane</location>
        <topology evidence="1">Multi-pass membrane protein</topology>
    </subcellularLocation>
</comment>
<dbReference type="AlphaFoldDB" id="A0A1A9RHB1"/>
<dbReference type="NCBIfam" id="NF008201">
    <property type="entry name" value="PRK10958.1"/>
    <property type="match status" value="1"/>
</dbReference>
<dbReference type="GO" id="GO:0015820">
    <property type="term" value="P:L-leucine transport"/>
    <property type="evidence" value="ECO:0007669"/>
    <property type="project" value="TreeGrafter"/>
</dbReference>
<dbReference type="GO" id="GO:0005886">
    <property type="term" value="C:plasma membrane"/>
    <property type="evidence" value="ECO:0007669"/>
    <property type="project" value="UniProtKB-SubCell"/>
</dbReference>
<feature type="transmembrane region" description="Helical" evidence="7">
    <location>
        <begin position="72"/>
        <end position="92"/>
    </location>
</feature>
<evidence type="ECO:0000256" key="2">
    <source>
        <dbReference type="ARBA" id="ARBA00007928"/>
    </source>
</evidence>
<dbReference type="PANTHER" id="PTHR30086">
    <property type="entry name" value="ARGININE EXPORTER PROTEIN ARGO"/>
    <property type="match status" value="1"/>
</dbReference>
<feature type="transmembrane region" description="Helical" evidence="7">
    <location>
        <begin position="44"/>
        <end position="66"/>
    </location>
</feature>
<feature type="transmembrane region" description="Helical" evidence="7">
    <location>
        <begin position="191"/>
        <end position="213"/>
    </location>
</feature>
<keyword evidence="5 7" id="KW-1133">Transmembrane helix</keyword>
<sequence>MFGIINPLSYLIGTIILIIMPGPNSMFCLSVAAQHGSRKAYRAVCGVLLGDLVLILLTVLGAGTALKLYPALFHAMKLAGGLYLAYIGFGLLRGAVRKWFAPPPVLAAGLPPTPPAGHIFKRALLLSLTNPKAILFLLSFFVQFVDPAYPHPALSFLLLALVMQTVSFSYLTLLVFAGHRLANLFRRHRRVATACTAATGLLFIGFAVSLWLAGTEF</sequence>
<dbReference type="EMBL" id="LXSF01000001">
    <property type="protein sequence ID" value="OAM18463.1"/>
    <property type="molecule type" value="Genomic_DNA"/>
</dbReference>
<evidence type="ECO:0000313" key="8">
    <source>
        <dbReference type="EMBL" id="OAM18463.1"/>
    </source>
</evidence>
<keyword evidence="6 7" id="KW-0472">Membrane</keyword>